<evidence type="ECO:0000256" key="4">
    <source>
        <dbReference type="ARBA" id="ARBA00024207"/>
    </source>
</evidence>
<sequence length="151" mass="17479">MYFVDRKKIEATLDYMESCLQTVEETESWDSKLSQLAFERIAHVVIESVIDVGNAMIDGFIMRDPGSYEDIIDILLDEKVIDESDAKMIKDFVSYRKEIVSSYITIDFDELHGKVFDNIEALKKFPSKIRFYLTEELGPVSAFLPDDSERE</sequence>
<keyword evidence="6" id="KW-1185">Reference proteome</keyword>
<dbReference type="GO" id="GO:0004540">
    <property type="term" value="F:RNA nuclease activity"/>
    <property type="evidence" value="ECO:0007669"/>
    <property type="project" value="InterPro"/>
</dbReference>
<evidence type="ECO:0000256" key="2">
    <source>
        <dbReference type="ARBA" id="ARBA00022722"/>
    </source>
</evidence>
<dbReference type="InterPro" id="IPR037038">
    <property type="entry name" value="HepT-like_sf"/>
</dbReference>
<accession>A0A2U1K4C8</accession>
<evidence type="ECO:0000256" key="3">
    <source>
        <dbReference type="ARBA" id="ARBA00022801"/>
    </source>
</evidence>
<reference evidence="5 6" key="1">
    <citation type="submission" date="2018-04" db="EMBL/GenBank/DDBJ databases">
        <title>Camelliibacillus theae gen. nov., sp. nov., isolated from Pu'er tea.</title>
        <authorList>
            <person name="Niu L."/>
        </authorList>
    </citation>
    <scope>NUCLEOTIDE SEQUENCE [LARGE SCALE GENOMIC DNA]</scope>
    <source>
        <strain evidence="5 6">T8</strain>
    </source>
</reference>
<dbReference type="Pfam" id="PF01934">
    <property type="entry name" value="HepT-like"/>
    <property type="match status" value="1"/>
</dbReference>
<organism evidence="5 6">
    <name type="scientific">Pueribacillus theae</name>
    <dbReference type="NCBI Taxonomy" id="2171751"/>
    <lineage>
        <taxon>Bacteria</taxon>
        <taxon>Bacillati</taxon>
        <taxon>Bacillota</taxon>
        <taxon>Bacilli</taxon>
        <taxon>Bacillales</taxon>
        <taxon>Bacillaceae</taxon>
        <taxon>Pueribacillus</taxon>
    </lineage>
</organism>
<protein>
    <submittedName>
        <fullName evidence="5">DUF86 domain-containing protein</fullName>
    </submittedName>
</protein>
<dbReference type="InterPro" id="IPR008201">
    <property type="entry name" value="HepT-like"/>
</dbReference>
<dbReference type="GO" id="GO:0016787">
    <property type="term" value="F:hydrolase activity"/>
    <property type="evidence" value="ECO:0007669"/>
    <property type="project" value="UniProtKB-KW"/>
</dbReference>
<dbReference type="PANTHER" id="PTHR33397:SF5">
    <property type="entry name" value="RNASE YUTE-RELATED"/>
    <property type="match status" value="1"/>
</dbReference>
<proteinExistence type="inferred from homology"/>
<dbReference type="Proteomes" id="UP000245998">
    <property type="component" value="Unassembled WGS sequence"/>
</dbReference>
<dbReference type="EMBL" id="QCZG01000013">
    <property type="protein sequence ID" value="PWA11999.1"/>
    <property type="molecule type" value="Genomic_DNA"/>
</dbReference>
<keyword evidence="2" id="KW-0540">Nuclease</keyword>
<evidence type="ECO:0000313" key="5">
    <source>
        <dbReference type="EMBL" id="PWA11999.1"/>
    </source>
</evidence>
<dbReference type="RefSeq" id="WP_116554357.1">
    <property type="nucleotide sequence ID" value="NZ_QCZG01000013.1"/>
</dbReference>
<dbReference type="InterPro" id="IPR052379">
    <property type="entry name" value="Type_VII_TA_RNase"/>
</dbReference>
<keyword evidence="3" id="KW-0378">Hydrolase</keyword>
<name>A0A2U1K4C8_9BACI</name>
<dbReference type="PANTHER" id="PTHR33397">
    <property type="entry name" value="UPF0331 PROTEIN YUTE"/>
    <property type="match status" value="1"/>
</dbReference>
<comment type="caution">
    <text evidence="5">The sequence shown here is derived from an EMBL/GenBank/DDBJ whole genome shotgun (WGS) entry which is preliminary data.</text>
</comment>
<dbReference type="OrthoDB" id="2375467at2"/>
<keyword evidence="1" id="KW-1277">Toxin-antitoxin system</keyword>
<comment type="similarity">
    <text evidence="4">Belongs to the HepT RNase toxin family.</text>
</comment>
<dbReference type="AlphaFoldDB" id="A0A2U1K4C8"/>
<evidence type="ECO:0000256" key="1">
    <source>
        <dbReference type="ARBA" id="ARBA00022649"/>
    </source>
</evidence>
<dbReference type="GO" id="GO:0110001">
    <property type="term" value="C:toxin-antitoxin complex"/>
    <property type="evidence" value="ECO:0007669"/>
    <property type="project" value="InterPro"/>
</dbReference>
<dbReference type="Gene3D" id="1.20.120.580">
    <property type="entry name" value="bsu32300-like"/>
    <property type="match status" value="1"/>
</dbReference>
<evidence type="ECO:0000313" key="6">
    <source>
        <dbReference type="Proteomes" id="UP000245998"/>
    </source>
</evidence>
<gene>
    <name evidence="5" type="ORF">DCC39_07910</name>
</gene>